<sequence>MKTKIKTLLRSVTILMLLLVVIFSNSNIQNTTAIPLVLESDILTTNGGTNFTVAYTRESDIWSANATNTFKLSIDVIEFGLDTISLNTVWFGYRFRNETTDFTYESWSSAIGRVSPLSPYWEDRVSLDPSKVDNPPSILKLTLALKFVENFVSKSDEEWSMMWSDVVIITLDPSATAIEITDPLPVIIVSYTETETITETVVTNDTIRQTWETPYFTTYPHDQVIDINQTNGKALPYNLTWVIQGTSDYGNWGNVTLDHNPLWVVEGAWNVGVPIVISGQGQGLVKGYHTYTLIAEDRRGFSITHEIYVNVVNMTGFAIDNPEIVASLSNEYGGASPNLPIPFSTYTMVFSIGVMIIITKMRNKLI</sequence>
<keyword evidence="1" id="KW-0812">Transmembrane</keyword>
<keyword evidence="1" id="KW-0472">Membrane</keyword>
<dbReference type="AlphaFoldDB" id="A0A0F9X466"/>
<protein>
    <submittedName>
        <fullName evidence="2">Uncharacterized protein</fullName>
    </submittedName>
</protein>
<accession>A0A0F9X466</accession>
<evidence type="ECO:0000313" key="2">
    <source>
        <dbReference type="EMBL" id="KKN93636.1"/>
    </source>
</evidence>
<reference evidence="2" key="1">
    <citation type="journal article" date="2015" name="Nature">
        <title>Complex archaea that bridge the gap between prokaryotes and eukaryotes.</title>
        <authorList>
            <person name="Spang A."/>
            <person name="Saw J.H."/>
            <person name="Jorgensen S.L."/>
            <person name="Zaremba-Niedzwiedzka K."/>
            <person name="Martijn J."/>
            <person name="Lind A.E."/>
            <person name="van Eijk R."/>
            <person name="Schleper C."/>
            <person name="Guy L."/>
            <person name="Ettema T.J."/>
        </authorList>
    </citation>
    <scope>NUCLEOTIDE SEQUENCE</scope>
</reference>
<comment type="caution">
    <text evidence="2">The sequence shown here is derived from an EMBL/GenBank/DDBJ whole genome shotgun (WGS) entry which is preliminary data.</text>
</comment>
<evidence type="ECO:0000256" key="1">
    <source>
        <dbReference type="SAM" id="Phobius"/>
    </source>
</evidence>
<proteinExistence type="predicted"/>
<organism evidence="2">
    <name type="scientific">marine sediment metagenome</name>
    <dbReference type="NCBI Taxonomy" id="412755"/>
    <lineage>
        <taxon>unclassified sequences</taxon>
        <taxon>metagenomes</taxon>
        <taxon>ecological metagenomes</taxon>
    </lineage>
</organism>
<keyword evidence="1" id="KW-1133">Transmembrane helix</keyword>
<gene>
    <name evidence="2" type="ORF">LCGC14_0194680</name>
</gene>
<feature type="transmembrane region" description="Helical" evidence="1">
    <location>
        <begin position="339"/>
        <end position="358"/>
    </location>
</feature>
<name>A0A0F9X466_9ZZZZ</name>
<dbReference type="EMBL" id="LAZR01000084">
    <property type="protein sequence ID" value="KKN93636.1"/>
    <property type="molecule type" value="Genomic_DNA"/>
</dbReference>